<evidence type="ECO:0008006" key="3">
    <source>
        <dbReference type="Google" id="ProtNLM"/>
    </source>
</evidence>
<accession>A0ABR2P9V0</accession>
<dbReference type="Proteomes" id="UP001396334">
    <property type="component" value="Unassembled WGS sequence"/>
</dbReference>
<proteinExistence type="predicted"/>
<name>A0ABR2P9V0_9ROSI</name>
<keyword evidence="2" id="KW-1185">Reference proteome</keyword>
<dbReference type="EMBL" id="JBBPBN010000069">
    <property type="protein sequence ID" value="KAK8985221.1"/>
    <property type="molecule type" value="Genomic_DNA"/>
</dbReference>
<gene>
    <name evidence="1" type="ORF">V6N11_068488</name>
</gene>
<sequence length="93" mass="10351">MSHGNLCKSCNSGILSFSKACLEAEAEAHGNGIVLQVKDEDGVFWNFGYTMIARSRGLQEGDCVLLHKEQDTINSTRFKSTRSLANYHLSLIW</sequence>
<evidence type="ECO:0000313" key="1">
    <source>
        <dbReference type="EMBL" id="KAK8985221.1"/>
    </source>
</evidence>
<evidence type="ECO:0000313" key="2">
    <source>
        <dbReference type="Proteomes" id="UP001396334"/>
    </source>
</evidence>
<organism evidence="1 2">
    <name type="scientific">Hibiscus sabdariffa</name>
    <name type="common">roselle</name>
    <dbReference type="NCBI Taxonomy" id="183260"/>
    <lineage>
        <taxon>Eukaryota</taxon>
        <taxon>Viridiplantae</taxon>
        <taxon>Streptophyta</taxon>
        <taxon>Embryophyta</taxon>
        <taxon>Tracheophyta</taxon>
        <taxon>Spermatophyta</taxon>
        <taxon>Magnoliopsida</taxon>
        <taxon>eudicotyledons</taxon>
        <taxon>Gunneridae</taxon>
        <taxon>Pentapetalae</taxon>
        <taxon>rosids</taxon>
        <taxon>malvids</taxon>
        <taxon>Malvales</taxon>
        <taxon>Malvaceae</taxon>
        <taxon>Malvoideae</taxon>
        <taxon>Hibiscus</taxon>
    </lineage>
</organism>
<comment type="caution">
    <text evidence="1">The sequence shown here is derived from an EMBL/GenBank/DDBJ whole genome shotgun (WGS) entry which is preliminary data.</text>
</comment>
<protein>
    <recommendedName>
        <fullName evidence="3">TF-B3 domain-containing protein</fullName>
    </recommendedName>
</protein>
<reference evidence="1 2" key="1">
    <citation type="journal article" date="2024" name="G3 (Bethesda)">
        <title>Genome assembly of Hibiscus sabdariffa L. provides insights into metabolisms of medicinal natural products.</title>
        <authorList>
            <person name="Kim T."/>
        </authorList>
    </citation>
    <scope>NUCLEOTIDE SEQUENCE [LARGE SCALE GENOMIC DNA]</scope>
    <source>
        <strain evidence="1">TK-2024</strain>
        <tissue evidence="1">Old leaves</tissue>
    </source>
</reference>